<sequence>MSDITIIYLLIIALFVAIAVLVATLLIYQRQKKAKEIKADVRYRQDFLNKSYYFFNQLPLIKNYIKRIRRHIEYIELSDGWTINRRTMKFTYISLGISFLMFLFLMLVEMNLYFFIISILTIYIVHNQIVRILVDRLENRLLIQFEKFIGDVRHHYHGHGMIDEAIYDTIEGSHYEISLHANKMYQVLTSDDVENEIDKYNDLAPNKFFKTFIALCYLVQKFGDQIIDGKSMFLSNLNHLKQEINLEILRREKLNYLFKSLSIIAISPVFFLKLIEGWALMNLPELSVYYNGAYGFVVEIILFFVIIISYQMINRMQNNSQEFTPLINRMEEFLLRFGPIRDSVDRLIVNNYGKSMKLDRLLKVTGSQSKVELFYLKRLTWALIGFVASLGIFLNAQYISRNNILDGHSSSSHQVEMKAEAQLAEFDKEYIRMFANKKPTYQEVEAVLADNSSIEDKQLLAITAKRIQEKLKVYNQSHFMWWQLIICIFTAITFYQIPLWLLLFRRKVQQMNMEDEVLQFHTIILMLMYIERIAVEDILIWMEEFSQIFKASIRKCLNNFEYGDFEALEELKIDEPFLPFTRLVENLQSASDKISIPQAFDELVIERGYYQEKRKQDNEIMVNKKGLYGKLIAFIPLGAVLFLYLLLPFTLFSISQLVNYSSEIKNAL</sequence>
<feature type="transmembrane region" description="Helical" evidence="1">
    <location>
        <begin position="631"/>
        <end position="654"/>
    </location>
</feature>
<gene>
    <name evidence="2" type="ORF">F8153_15340</name>
</gene>
<comment type="caution">
    <text evidence="2">The sequence shown here is derived from an EMBL/GenBank/DDBJ whole genome shotgun (WGS) entry which is preliminary data.</text>
</comment>
<evidence type="ECO:0000256" key="1">
    <source>
        <dbReference type="SAM" id="Phobius"/>
    </source>
</evidence>
<dbReference type="AlphaFoldDB" id="A0A833HL83"/>
<evidence type="ECO:0000313" key="2">
    <source>
        <dbReference type="EMBL" id="KAB3525457.1"/>
    </source>
</evidence>
<evidence type="ECO:0000313" key="3">
    <source>
        <dbReference type="Proteomes" id="UP000465601"/>
    </source>
</evidence>
<reference evidence="2 3" key="1">
    <citation type="submission" date="2019-10" db="EMBL/GenBank/DDBJ databases">
        <title>Alkaliphilus serpentinus sp. nov. and Alkaliphilus pronyensis sp. nov., two novel anaerobic alkaliphilic species isolated from the serpentinized-hosted hydrothermal field of the Prony Bay (New Caledonia).</title>
        <authorList>
            <person name="Postec A."/>
        </authorList>
    </citation>
    <scope>NUCLEOTIDE SEQUENCE [LARGE SCALE GENOMIC DNA]</scope>
    <source>
        <strain evidence="2 3">LacT</strain>
    </source>
</reference>
<feature type="transmembrane region" description="Helical" evidence="1">
    <location>
        <begin position="480"/>
        <end position="503"/>
    </location>
</feature>
<protein>
    <submittedName>
        <fullName evidence="2">Uncharacterized protein</fullName>
    </submittedName>
</protein>
<proteinExistence type="predicted"/>
<dbReference type="Proteomes" id="UP000465601">
    <property type="component" value="Unassembled WGS sequence"/>
</dbReference>
<accession>A0A833HL83</accession>
<organism evidence="2 3">
    <name type="scientific">Alkaliphilus serpentinus</name>
    <dbReference type="NCBI Taxonomy" id="1482731"/>
    <lineage>
        <taxon>Bacteria</taxon>
        <taxon>Bacillati</taxon>
        <taxon>Bacillota</taxon>
        <taxon>Clostridia</taxon>
        <taxon>Peptostreptococcales</taxon>
        <taxon>Natronincolaceae</taxon>
        <taxon>Alkaliphilus</taxon>
    </lineage>
</organism>
<keyword evidence="1" id="KW-0812">Transmembrane</keyword>
<keyword evidence="3" id="KW-1185">Reference proteome</keyword>
<dbReference type="OrthoDB" id="2662505at2"/>
<feature type="transmembrane region" description="Helical" evidence="1">
    <location>
        <begin position="293"/>
        <end position="313"/>
    </location>
</feature>
<name>A0A833HL83_9FIRM</name>
<keyword evidence="1" id="KW-1133">Transmembrane helix</keyword>
<feature type="transmembrane region" description="Helical" evidence="1">
    <location>
        <begin position="379"/>
        <end position="399"/>
    </location>
</feature>
<feature type="transmembrane region" description="Helical" evidence="1">
    <location>
        <begin position="6"/>
        <end position="28"/>
    </location>
</feature>
<feature type="transmembrane region" description="Helical" evidence="1">
    <location>
        <begin position="113"/>
        <end position="134"/>
    </location>
</feature>
<feature type="transmembrane region" description="Helical" evidence="1">
    <location>
        <begin position="90"/>
        <end position="107"/>
    </location>
</feature>
<dbReference type="EMBL" id="WBZB01000067">
    <property type="protein sequence ID" value="KAB3525457.1"/>
    <property type="molecule type" value="Genomic_DNA"/>
</dbReference>
<dbReference type="RefSeq" id="WP_151867225.1">
    <property type="nucleotide sequence ID" value="NZ_WBZB01000067.1"/>
</dbReference>
<feature type="transmembrane region" description="Helical" evidence="1">
    <location>
        <begin position="256"/>
        <end position="281"/>
    </location>
</feature>
<keyword evidence="1" id="KW-0472">Membrane</keyword>